<sequence>MKSNKFKFPDIPLENDIPLPNQKVMVVSFFGKSQYSAKSCKSAAVEAFPGRQIFQTSLLDDPTVDPEMLCDIEGYYDTKQKVIYLHLRGVFDVHTLVKTFDQVSKDLDEKGYLCVWAEIKHKYARALMFLFIVSHVLVLSHPTHSFDISYIYLFRALDATRQKVQNNVMDQLRSVVGIPKEWINAGRPCAPRVLFLFETCPAPFRDVPDGEKSKVMDMLRNAGATNKSQAAGKPSIKKLEHSLEDQIYRILRKSRVVTNNSSNSLFAIPANQEFVFVNTKVDPSKDRLSYMVNSLVNFCKDPNSDPTRNRNDSHNFRNFLQQHIDLGFHKGFDDNVGRHALPSYFEVPQASLWFDVAGKLFSLFMTEGKLKQGLTTLRNLLDTDIKFSEGRCGKVLPLATASYQENLPSHYTRDYHERKLAHAVSVFAVHARGPLFEQYVTQLERECDRHWKNGRQMCEVLSLTGNPCTNPLHRGGGEGAGGGELQGEAKNADDDLDEESRDLTQLPMMEHSSGVRYVAACNCGRKQGPREDPFTVRGANYEYYQLLAEDCGCCDLETIRFPVFQPSTQDFKAAQLFSNINKTVRKDSTSRCADGRDLNINTPQGNTQVFSLAGFVSGGSDLHPEEAVSRLSLQPPKEQDGHEIVIQVSDADSDSGKDKALLRQPSTTEYLPGMLHADSPSGLLPQFPSWSLVCLGPSSLYSHNLGLQDQQQAGLLGGSAYLLPWDVTVRLQHHSRDRGNSWPAVGDQFRHKQAPGQHTVLRGRKTKTGNKDLSEFVVKIFIGVEYECPRGHRFMCSAPDKVLKTTGSGLVKDNGNKVTGSDMPLYFSCPCRNAKPLVAQLMRIHVVTPKAPIHVTLNPRVQPAPAPCPVFITGFEQPIRLSQSAYWVLRLPKSYIPVKCNVCVAEYIGLITGTLGQQRNGHCFGTNHNDPDKPVALHAQTHNSEFDSCYSTRIIQTLSNSCTSSQIHRYVYVGDHGPYVTPKEPVPLNYGRLLAGMYSITEVAPEEK</sequence>
<dbReference type="InterPro" id="IPR019354">
    <property type="entry name" value="SMG8-like"/>
</dbReference>
<evidence type="ECO:0000313" key="6">
    <source>
        <dbReference type="EMBL" id="CAD7455122.1"/>
    </source>
</evidence>
<evidence type="ECO:0000256" key="1">
    <source>
        <dbReference type="ARBA" id="ARBA00006443"/>
    </source>
</evidence>
<evidence type="ECO:0000256" key="3">
    <source>
        <dbReference type="ARBA" id="ARBA00029509"/>
    </source>
</evidence>
<dbReference type="GO" id="GO:0000184">
    <property type="term" value="P:nuclear-transcribed mRNA catabolic process, nonsense-mediated decay"/>
    <property type="evidence" value="ECO:0007669"/>
    <property type="project" value="UniProtKB-UniRule"/>
</dbReference>
<evidence type="ECO:0000256" key="4">
    <source>
        <dbReference type="RuleBase" id="RU367133"/>
    </source>
</evidence>
<organism evidence="6">
    <name type="scientific">Timema tahoe</name>
    <dbReference type="NCBI Taxonomy" id="61484"/>
    <lineage>
        <taxon>Eukaryota</taxon>
        <taxon>Metazoa</taxon>
        <taxon>Ecdysozoa</taxon>
        <taxon>Arthropoda</taxon>
        <taxon>Hexapoda</taxon>
        <taxon>Insecta</taxon>
        <taxon>Pterygota</taxon>
        <taxon>Neoptera</taxon>
        <taxon>Polyneoptera</taxon>
        <taxon>Phasmatodea</taxon>
        <taxon>Timematodea</taxon>
        <taxon>Timematoidea</taxon>
        <taxon>Timematidae</taxon>
        <taxon>Timema</taxon>
    </lineage>
</organism>
<keyword evidence="2 4" id="KW-0866">Nonsense-mediated mRNA decay</keyword>
<proteinExistence type="inferred from homology"/>
<evidence type="ECO:0000256" key="5">
    <source>
        <dbReference type="SAM" id="MobiDB-lite"/>
    </source>
</evidence>
<feature type="region of interest" description="Disordered" evidence="5">
    <location>
        <begin position="472"/>
        <end position="496"/>
    </location>
</feature>
<comment type="function">
    <text evidence="4">Involved in nonsense-mediated decay (NMD) of mRNAs containing premature stop codons.</text>
</comment>
<gene>
    <name evidence="6" type="ORF">TTEB3V08_LOCUS3203</name>
</gene>
<name>A0A7R9FKU7_9NEOP</name>
<dbReference type="EMBL" id="OE000818">
    <property type="protein sequence ID" value="CAD7455122.1"/>
    <property type="molecule type" value="Genomic_DNA"/>
</dbReference>
<reference evidence="6" key="1">
    <citation type="submission" date="2020-11" db="EMBL/GenBank/DDBJ databases">
        <authorList>
            <person name="Tran Van P."/>
        </authorList>
    </citation>
    <scope>NUCLEOTIDE SEQUENCE</scope>
</reference>
<evidence type="ECO:0000256" key="2">
    <source>
        <dbReference type="ARBA" id="ARBA00023161"/>
    </source>
</evidence>
<dbReference type="AlphaFoldDB" id="A0A7R9FKU7"/>
<dbReference type="Pfam" id="PF10220">
    <property type="entry name" value="Smg8_Smg9"/>
    <property type="match status" value="1"/>
</dbReference>
<dbReference type="PANTHER" id="PTHR13091:SF0">
    <property type="entry name" value="NONSENSE-MEDIATED MRNA DECAY FACTOR SMG8"/>
    <property type="match status" value="1"/>
</dbReference>
<protein>
    <recommendedName>
        <fullName evidence="3 4">Nonsense-mediated mRNA decay factor SMG8</fullName>
    </recommendedName>
</protein>
<accession>A0A7R9FKU7</accession>
<comment type="similarity">
    <text evidence="1 4">Belongs to the SMG8 family.</text>
</comment>
<dbReference type="PANTHER" id="PTHR13091">
    <property type="entry name" value="AMPLIFIED IN BREAST CANCER 2-RELATED"/>
    <property type="match status" value="1"/>
</dbReference>